<dbReference type="Proteomes" id="UP000004699">
    <property type="component" value="Unassembled WGS sequence"/>
</dbReference>
<evidence type="ECO:0000313" key="2">
    <source>
        <dbReference type="Proteomes" id="UP000004699"/>
    </source>
</evidence>
<dbReference type="InterPro" id="IPR015943">
    <property type="entry name" value="WD40/YVTN_repeat-like_dom_sf"/>
</dbReference>
<evidence type="ECO:0008006" key="3">
    <source>
        <dbReference type="Google" id="ProtNLM"/>
    </source>
</evidence>
<evidence type="ECO:0000313" key="1">
    <source>
        <dbReference type="EMBL" id="EED35793.1"/>
    </source>
</evidence>
<name>B8KYL0_9GAMM</name>
<gene>
    <name evidence="1" type="ORF">NOR51B_1740</name>
</gene>
<dbReference type="HOGENOM" id="CLU_446043_0_0_6"/>
<dbReference type="AlphaFoldDB" id="B8KYL0"/>
<organism evidence="1 2">
    <name type="scientific">Luminiphilus syltensis NOR5-1B</name>
    <dbReference type="NCBI Taxonomy" id="565045"/>
    <lineage>
        <taxon>Bacteria</taxon>
        <taxon>Pseudomonadati</taxon>
        <taxon>Pseudomonadota</taxon>
        <taxon>Gammaproteobacteria</taxon>
        <taxon>Cellvibrionales</taxon>
        <taxon>Halieaceae</taxon>
        <taxon>Luminiphilus</taxon>
    </lineage>
</organism>
<sequence length="560" mass="61471">MGSKHKKNNGISFHVSRVQLTRAIAVLTSLLWLWPSAAFSVTLTGAVKSLELGPVVGAQISAKNLDRGYTKTVFTDDQGEFRMVDLFPGQYDITAVQIGFETEKKNDIFVSEAGLSNIEFDLAHGADIAQQVSGTSWIAALPDGPLKRGFLLGCIGCHQFGDMITRAPRSREQWIATITNMKSKGLGSYQVGHALMPGLSTEDLATWLVDSGFGTAGHSLRPEVPSPVTGAAAEIEIIEYDVGQPDSVLHDSTVGKEGYGWGLDYVHDTLHKIDPTSGAVTTYELPIKGAGAHTIHPDRNNILWITLQLVDMVASFDPNTEEFRLYGGFSLNSLPHSFAIDSLGYIEYDDEGNLWISEFTNNALASLNPETGEVKEYPLPLTGTLPKTQVGVYGVAIDSLKNVWYTKLNEGVFGKLNSGTKKITQYEMPTKFSGPRRIGVDSQDRLWIPEFATSKVTVFDPLKLTFKSYPLPDKGDYPYALRVDGTKDVVWICGTGSDSIYRLDPNTGEFTQFPLPNAYTFTRQLAIDYKTGDIWTSYSNIPNQWGDNPAAIVVRMQIAD</sequence>
<dbReference type="PANTHER" id="PTHR40274">
    <property type="entry name" value="VIRGINIAMYCIN B LYASE"/>
    <property type="match status" value="1"/>
</dbReference>
<accession>B8KYL0</accession>
<dbReference type="GO" id="GO:0030246">
    <property type="term" value="F:carbohydrate binding"/>
    <property type="evidence" value="ECO:0007669"/>
    <property type="project" value="InterPro"/>
</dbReference>
<dbReference type="SUPFAM" id="SSF63829">
    <property type="entry name" value="Calcium-dependent phosphotriesterase"/>
    <property type="match status" value="2"/>
</dbReference>
<dbReference type="Gene3D" id="2.60.40.1120">
    <property type="entry name" value="Carboxypeptidase-like, regulatory domain"/>
    <property type="match status" value="1"/>
</dbReference>
<dbReference type="InterPro" id="IPR051344">
    <property type="entry name" value="Vgb"/>
</dbReference>
<dbReference type="SUPFAM" id="SSF49452">
    <property type="entry name" value="Starch-binding domain-like"/>
    <property type="match status" value="1"/>
</dbReference>
<keyword evidence="2" id="KW-1185">Reference proteome</keyword>
<dbReference type="EMBL" id="DS999411">
    <property type="protein sequence ID" value="EED35793.1"/>
    <property type="molecule type" value="Genomic_DNA"/>
</dbReference>
<reference evidence="2" key="1">
    <citation type="journal article" date="2013" name="BMC Microbiol.">
        <title>Taxonomy and evolution of bacteriochlorophyll a-containing members of the OM60/NOR5 clade of marine gammaproteobacteria: description of Luminiphilus syltensis gen. nov., sp. nov., reclassification of Haliea rubra as Pseudohaliea rubra gen. nov., comb. nov., and emendation of Chromatocurvus halotolerans.</title>
        <authorList>
            <person name="Spring S."/>
            <person name="Riedel T."/>
            <person name="Sproer C."/>
            <person name="Yan S."/>
            <person name="Harder J."/>
            <person name="Fuchs B.M."/>
        </authorList>
    </citation>
    <scope>NUCLEOTIDE SEQUENCE [LARGE SCALE GENOMIC DNA]</scope>
    <source>
        <strain evidence="2">NOR51-B</strain>
    </source>
</reference>
<dbReference type="Pfam" id="PF24684">
    <property type="entry name" value="Vgb_lyase"/>
    <property type="match status" value="1"/>
</dbReference>
<dbReference type="STRING" id="565045.NOR51B_1740"/>
<dbReference type="Pfam" id="PF13620">
    <property type="entry name" value="CarboxypepD_reg"/>
    <property type="match status" value="1"/>
</dbReference>
<proteinExistence type="predicted"/>
<dbReference type="Gene3D" id="2.130.10.10">
    <property type="entry name" value="YVTN repeat-like/Quinoprotein amine dehydrogenase"/>
    <property type="match status" value="2"/>
</dbReference>
<protein>
    <recommendedName>
        <fullName evidence="3">Streptogramin lyase</fullName>
    </recommendedName>
</protein>
<dbReference type="OrthoDB" id="9812926at2"/>
<dbReference type="eggNOG" id="COG4257">
    <property type="taxonomic scope" value="Bacteria"/>
</dbReference>
<dbReference type="InterPro" id="IPR013784">
    <property type="entry name" value="Carb-bd-like_fold"/>
</dbReference>
<dbReference type="PANTHER" id="PTHR40274:SF3">
    <property type="entry name" value="VIRGINIAMYCIN B LYASE"/>
    <property type="match status" value="1"/>
</dbReference>